<dbReference type="CDD" id="cd00093">
    <property type="entry name" value="HTH_XRE"/>
    <property type="match status" value="1"/>
</dbReference>
<evidence type="ECO:0000313" key="5">
    <source>
        <dbReference type="EMBL" id="GHF11882.1"/>
    </source>
</evidence>
<dbReference type="Proteomes" id="UP000641386">
    <property type="component" value="Unassembled WGS sequence"/>
</dbReference>
<dbReference type="Gene3D" id="1.10.260.40">
    <property type="entry name" value="lambda repressor-like DNA-binding domains"/>
    <property type="match status" value="1"/>
</dbReference>
<dbReference type="Pfam" id="PF13560">
    <property type="entry name" value="HTH_31"/>
    <property type="match status" value="1"/>
</dbReference>
<evidence type="ECO:0000259" key="4">
    <source>
        <dbReference type="PROSITE" id="PS50943"/>
    </source>
</evidence>
<keyword evidence="2" id="KW-0238">DNA-binding</keyword>
<gene>
    <name evidence="5" type="ORF">GCM10014715_79510</name>
</gene>
<keyword evidence="1" id="KW-0805">Transcription regulation</keyword>
<dbReference type="AlphaFoldDB" id="A0A919E434"/>
<evidence type="ECO:0000256" key="1">
    <source>
        <dbReference type="ARBA" id="ARBA00023015"/>
    </source>
</evidence>
<sequence>MSDLFDAVDALLARPDTLPSPEVRARLRKADGLTQEEVAEVFGVTRVAFHRWETGVAKPRRRHLEAYVRLLTGWAAKHPEAAQASEPARQAG</sequence>
<dbReference type="SUPFAM" id="SSF47413">
    <property type="entry name" value="lambda repressor-like DNA-binding domains"/>
    <property type="match status" value="1"/>
</dbReference>
<evidence type="ECO:0000256" key="3">
    <source>
        <dbReference type="ARBA" id="ARBA00023163"/>
    </source>
</evidence>
<evidence type="ECO:0000313" key="6">
    <source>
        <dbReference type="Proteomes" id="UP000641386"/>
    </source>
</evidence>
<dbReference type="PROSITE" id="PS50943">
    <property type="entry name" value="HTH_CROC1"/>
    <property type="match status" value="1"/>
</dbReference>
<keyword evidence="3" id="KW-0804">Transcription</keyword>
<comment type="caution">
    <text evidence="5">The sequence shown here is derived from an EMBL/GenBank/DDBJ whole genome shotgun (WGS) entry which is preliminary data.</text>
</comment>
<reference evidence="5" key="1">
    <citation type="journal article" date="2014" name="Int. J. Syst. Evol. Microbiol.">
        <title>Complete genome sequence of Corynebacterium casei LMG S-19264T (=DSM 44701T), isolated from a smear-ripened cheese.</title>
        <authorList>
            <consortium name="US DOE Joint Genome Institute (JGI-PGF)"/>
            <person name="Walter F."/>
            <person name="Albersmeier A."/>
            <person name="Kalinowski J."/>
            <person name="Ruckert C."/>
        </authorList>
    </citation>
    <scope>NUCLEOTIDE SEQUENCE</scope>
    <source>
        <strain evidence="5">JCM 3302</strain>
    </source>
</reference>
<proteinExistence type="predicted"/>
<dbReference type="InterPro" id="IPR052359">
    <property type="entry name" value="HTH-type_reg/antitoxin"/>
</dbReference>
<dbReference type="EMBL" id="BNBC01000061">
    <property type="protein sequence ID" value="GHF11882.1"/>
    <property type="molecule type" value="Genomic_DNA"/>
</dbReference>
<protein>
    <recommendedName>
        <fullName evidence="4">HTH cro/C1-type domain-containing protein</fullName>
    </recommendedName>
</protein>
<keyword evidence="6" id="KW-1185">Reference proteome</keyword>
<feature type="domain" description="HTH cro/C1-type" evidence="4">
    <location>
        <begin position="26"/>
        <end position="71"/>
    </location>
</feature>
<dbReference type="GO" id="GO:0003677">
    <property type="term" value="F:DNA binding"/>
    <property type="evidence" value="ECO:0007669"/>
    <property type="project" value="UniProtKB-KW"/>
</dbReference>
<reference evidence="5" key="2">
    <citation type="submission" date="2020-09" db="EMBL/GenBank/DDBJ databases">
        <authorList>
            <person name="Sun Q."/>
            <person name="Ohkuma M."/>
        </authorList>
    </citation>
    <scope>NUCLEOTIDE SEQUENCE</scope>
    <source>
        <strain evidence="5">JCM 3302</strain>
    </source>
</reference>
<dbReference type="InterPro" id="IPR010982">
    <property type="entry name" value="Lambda_DNA-bd_dom_sf"/>
</dbReference>
<accession>A0A919E434</accession>
<dbReference type="PANTHER" id="PTHR36511:SF3">
    <property type="entry name" value="ANTITOXIN HIGA-2"/>
    <property type="match status" value="1"/>
</dbReference>
<dbReference type="PANTHER" id="PTHR36511">
    <property type="entry name" value="MERR FAMILY BACTERIAL REGULATORY PROTEIN"/>
    <property type="match status" value="1"/>
</dbReference>
<evidence type="ECO:0000256" key="2">
    <source>
        <dbReference type="ARBA" id="ARBA00023125"/>
    </source>
</evidence>
<organism evidence="5 6">
    <name type="scientific">Streptomyces spiralis</name>
    <dbReference type="NCBI Taxonomy" id="66376"/>
    <lineage>
        <taxon>Bacteria</taxon>
        <taxon>Bacillati</taxon>
        <taxon>Actinomycetota</taxon>
        <taxon>Actinomycetes</taxon>
        <taxon>Kitasatosporales</taxon>
        <taxon>Streptomycetaceae</taxon>
        <taxon>Streptomyces</taxon>
    </lineage>
</organism>
<name>A0A919E434_9ACTN</name>
<dbReference type="InterPro" id="IPR001387">
    <property type="entry name" value="Cro/C1-type_HTH"/>
</dbReference>
<dbReference type="SMART" id="SM00530">
    <property type="entry name" value="HTH_XRE"/>
    <property type="match status" value="1"/>
</dbReference>